<dbReference type="GO" id="GO:0004540">
    <property type="term" value="F:RNA nuclease activity"/>
    <property type="evidence" value="ECO:0007669"/>
    <property type="project" value="InterPro"/>
</dbReference>
<dbReference type="STRING" id="405564.SAMN04487905_11860"/>
<evidence type="ECO:0000256" key="1">
    <source>
        <dbReference type="ARBA" id="ARBA00022722"/>
    </source>
</evidence>
<keyword evidence="1" id="KW-0540">Nuclease</keyword>
<dbReference type="Proteomes" id="UP000199497">
    <property type="component" value="Unassembled WGS sequence"/>
</dbReference>
<dbReference type="SUPFAM" id="SSF53933">
    <property type="entry name" value="Microbial ribonucleases"/>
    <property type="match status" value="1"/>
</dbReference>
<sequence>MDGRTRYRGSAPRNTFRRGSRGRKSLLASAVVVTLSLVSPSPVQGQQEITINNDFRSNMDQNQANVDAMYGVDLWRNAPYGKEEKYRDKRYIETLAQTRVTGPWPSPQESGNYDYYLAERNHSTNKPTGQYKRISYGGPFENRSYTNKYKNKNCPTRRGSPFVIPQGVRNTLQEYDAQLRGANKGTRMDRRLVRDTATGNVFYSPDHYCTFIQVPNNLTPP</sequence>
<reference evidence="6" key="1">
    <citation type="submission" date="2016-10" db="EMBL/GenBank/DDBJ databases">
        <authorList>
            <person name="Varghese N."/>
            <person name="Submissions S."/>
        </authorList>
    </citation>
    <scope>NUCLEOTIDE SEQUENCE [LARGE SCALE GENOMIC DNA]</scope>
    <source>
        <strain evidence="6">DSM 46732</strain>
    </source>
</reference>
<protein>
    <submittedName>
        <fullName evidence="5">Uncharacterized protein</fullName>
    </submittedName>
</protein>
<feature type="region of interest" description="Disordered" evidence="3">
    <location>
        <begin position="1"/>
        <end position="21"/>
    </location>
</feature>
<feature type="chain" id="PRO_5011667553" evidence="4">
    <location>
        <begin position="46"/>
        <end position="221"/>
    </location>
</feature>
<evidence type="ECO:0000256" key="4">
    <source>
        <dbReference type="SAM" id="SignalP"/>
    </source>
</evidence>
<dbReference type="GO" id="GO:0016787">
    <property type="term" value="F:hydrolase activity"/>
    <property type="evidence" value="ECO:0007669"/>
    <property type="project" value="UniProtKB-KW"/>
</dbReference>
<dbReference type="EMBL" id="FNJR01000018">
    <property type="protein sequence ID" value="SDP95840.1"/>
    <property type="molecule type" value="Genomic_DNA"/>
</dbReference>
<accession>A0A1H0WYZ2</accession>
<gene>
    <name evidence="5" type="ORF">SAMN04487905_11860</name>
</gene>
<dbReference type="InterPro" id="IPR016191">
    <property type="entry name" value="Ribonuclease/ribotoxin"/>
</dbReference>
<proteinExistence type="predicted"/>
<evidence type="ECO:0000256" key="2">
    <source>
        <dbReference type="ARBA" id="ARBA00022801"/>
    </source>
</evidence>
<dbReference type="AlphaFoldDB" id="A0A1H0WYZ2"/>
<evidence type="ECO:0000256" key="3">
    <source>
        <dbReference type="SAM" id="MobiDB-lite"/>
    </source>
</evidence>
<organism evidence="5 6">
    <name type="scientific">Actinopolyspora xinjiangensis</name>
    <dbReference type="NCBI Taxonomy" id="405564"/>
    <lineage>
        <taxon>Bacteria</taxon>
        <taxon>Bacillati</taxon>
        <taxon>Actinomycetota</taxon>
        <taxon>Actinomycetes</taxon>
        <taxon>Actinopolysporales</taxon>
        <taxon>Actinopolysporaceae</taxon>
        <taxon>Actinopolyspora</taxon>
    </lineage>
</organism>
<feature type="signal peptide" evidence="4">
    <location>
        <begin position="1"/>
        <end position="45"/>
    </location>
</feature>
<name>A0A1H0WYZ2_9ACTN</name>
<keyword evidence="2" id="KW-0378">Hydrolase</keyword>
<dbReference type="Gene3D" id="3.10.450.30">
    <property type="entry name" value="Microbial ribonucleases"/>
    <property type="match status" value="1"/>
</dbReference>
<keyword evidence="6" id="KW-1185">Reference proteome</keyword>
<evidence type="ECO:0000313" key="6">
    <source>
        <dbReference type="Proteomes" id="UP000199497"/>
    </source>
</evidence>
<keyword evidence="4" id="KW-0732">Signal</keyword>
<evidence type="ECO:0000313" key="5">
    <source>
        <dbReference type="EMBL" id="SDP95840.1"/>
    </source>
</evidence>
<dbReference type="GO" id="GO:0003723">
    <property type="term" value="F:RNA binding"/>
    <property type="evidence" value="ECO:0007669"/>
    <property type="project" value="InterPro"/>
</dbReference>